<feature type="domain" description="Molybdenum cofactor biosynthesis protein F N-terminal" evidence="1">
    <location>
        <begin position="9"/>
        <end position="111"/>
    </location>
</feature>
<feature type="domain" description="MoaF C-terminal" evidence="2">
    <location>
        <begin position="143"/>
        <end position="252"/>
    </location>
</feature>
<dbReference type="Proteomes" id="UP000486534">
    <property type="component" value="Unassembled WGS sequence"/>
</dbReference>
<proteinExistence type="predicted"/>
<organism evidence="3 4">
    <name type="scientific">Pseudomonas piscis</name>
    <dbReference type="NCBI Taxonomy" id="2614538"/>
    <lineage>
        <taxon>Bacteria</taxon>
        <taxon>Pseudomonadati</taxon>
        <taxon>Pseudomonadota</taxon>
        <taxon>Gammaproteobacteria</taxon>
        <taxon>Pseudomonadales</taxon>
        <taxon>Pseudomonadaceae</taxon>
        <taxon>Pseudomonas</taxon>
    </lineage>
</organism>
<dbReference type="Pfam" id="PF10703">
    <property type="entry name" value="MoaF"/>
    <property type="match status" value="1"/>
</dbReference>
<comment type="caution">
    <text evidence="3">The sequence shown here is derived from an EMBL/GenBank/DDBJ whole genome shotgun (WGS) entry which is preliminary data.</text>
</comment>
<dbReference type="RefSeq" id="WP_152898133.1">
    <property type="nucleotide sequence ID" value="NZ_WHUV01000002.1"/>
</dbReference>
<name>A0A7X1U5C0_9PSED</name>
<evidence type="ECO:0000259" key="2">
    <source>
        <dbReference type="Pfam" id="PF17409"/>
    </source>
</evidence>
<dbReference type="EMBL" id="WHUV01000002">
    <property type="protein sequence ID" value="MQA54781.1"/>
    <property type="molecule type" value="Genomic_DNA"/>
</dbReference>
<protein>
    <recommendedName>
        <fullName evidence="5">Molybdenum cofactor biosynthesis protein F</fullName>
    </recommendedName>
</protein>
<dbReference type="InterPro" id="IPR035348">
    <property type="entry name" value="MoaF_C"/>
</dbReference>
<dbReference type="AlphaFoldDB" id="A0A7X1U5C0"/>
<evidence type="ECO:0000313" key="3">
    <source>
        <dbReference type="EMBL" id="MQA54781.1"/>
    </source>
</evidence>
<accession>A0A7X1U5C0</accession>
<evidence type="ECO:0000259" key="1">
    <source>
        <dbReference type="Pfam" id="PF10703"/>
    </source>
</evidence>
<sequence length="261" mass="28731">MNPLEQALPGFDDFAAQLRLNRLPDSPALRGRRFVLGFAEQRGELAFDDQGEARWQGLPLALAAGGGQANVVQACAGLFFIDLPLPAAQRQSLVVIIDEQRSRALLVHSWLDTERKARGLASNVGQALHHAGLDGRPAGAPPERSDELIGKRVLNLYSQDTAVEHVYLNSRWYAYQIHGGVRHGDCDCDEASYFKLRDQLYLVSFREKAVDVAIVFVLDTRAWRNTGMALGEVDGAWFNVPIGAQVRLLSETAYPEGISPP</sequence>
<evidence type="ECO:0000313" key="4">
    <source>
        <dbReference type="Proteomes" id="UP000486534"/>
    </source>
</evidence>
<dbReference type="Pfam" id="PF17409">
    <property type="entry name" value="MoaF_C"/>
    <property type="match status" value="1"/>
</dbReference>
<reference evidence="3 4" key="1">
    <citation type="submission" date="2019-10" db="EMBL/GenBank/DDBJ databases">
        <title>Pseudomonas dajingensis sp. nov., isolated from the profound head ulcers of farmed Murray cod (Maccullochella peelii peelii).</title>
        <authorList>
            <person name="Liu Y."/>
        </authorList>
    </citation>
    <scope>NUCLEOTIDE SEQUENCE [LARGE SCALE GENOMIC DNA]</scope>
    <source>
        <strain evidence="3 4">MC042</strain>
    </source>
</reference>
<evidence type="ECO:0008006" key="5">
    <source>
        <dbReference type="Google" id="ProtNLM"/>
    </source>
</evidence>
<dbReference type="Gene3D" id="2.40.128.20">
    <property type="match status" value="1"/>
</dbReference>
<gene>
    <name evidence="3" type="ORF">GDH07_15810</name>
</gene>
<dbReference type="InterPro" id="IPR024724">
    <property type="entry name" value="MoaF_N"/>
</dbReference>
<dbReference type="InterPro" id="IPR012674">
    <property type="entry name" value="Calycin"/>
</dbReference>